<feature type="transmembrane region" description="Helical" evidence="1">
    <location>
        <begin position="48"/>
        <end position="67"/>
    </location>
</feature>
<feature type="transmembrane region" description="Helical" evidence="1">
    <location>
        <begin position="162"/>
        <end position="182"/>
    </location>
</feature>
<evidence type="ECO:0008006" key="4">
    <source>
        <dbReference type="Google" id="ProtNLM"/>
    </source>
</evidence>
<dbReference type="EMBL" id="FPIP01000001">
    <property type="protein sequence ID" value="SFW12364.1"/>
    <property type="molecule type" value="Genomic_DNA"/>
</dbReference>
<evidence type="ECO:0000313" key="3">
    <source>
        <dbReference type="Proteomes" id="UP000183461"/>
    </source>
</evidence>
<reference evidence="2 3" key="1">
    <citation type="submission" date="2016-11" db="EMBL/GenBank/DDBJ databases">
        <authorList>
            <person name="Jaros S."/>
            <person name="Januszkiewicz K."/>
            <person name="Wedrychowicz H."/>
        </authorList>
    </citation>
    <scope>NUCLEOTIDE SEQUENCE [LARGE SCALE GENOMIC DNA]</scope>
    <source>
        <strain evidence="2 3">YL228</strain>
    </source>
</reference>
<feature type="transmembrane region" description="Helical" evidence="1">
    <location>
        <begin position="134"/>
        <end position="155"/>
    </location>
</feature>
<evidence type="ECO:0000256" key="1">
    <source>
        <dbReference type="SAM" id="Phobius"/>
    </source>
</evidence>
<feature type="transmembrane region" description="Helical" evidence="1">
    <location>
        <begin position="88"/>
        <end position="114"/>
    </location>
</feature>
<keyword evidence="1" id="KW-1133">Transmembrane helix</keyword>
<organism evidence="2 3">
    <name type="scientific">Ruminococcus flavefaciens</name>
    <dbReference type="NCBI Taxonomy" id="1265"/>
    <lineage>
        <taxon>Bacteria</taxon>
        <taxon>Bacillati</taxon>
        <taxon>Bacillota</taxon>
        <taxon>Clostridia</taxon>
        <taxon>Eubacteriales</taxon>
        <taxon>Oscillospiraceae</taxon>
        <taxon>Ruminococcus</taxon>
    </lineage>
</organism>
<feature type="transmembrane region" description="Helical" evidence="1">
    <location>
        <begin position="18"/>
        <end position="36"/>
    </location>
</feature>
<protein>
    <recommendedName>
        <fullName evidence="4">ABC-2 family transporter protein</fullName>
    </recommendedName>
</protein>
<proteinExistence type="predicted"/>
<dbReference type="Proteomes" id="UP000183461">
    <property type="component" value="Unassembled WGS sequence"/>
</dbReference>
<sequence length="240" mass="26342">MSKLLNADMSRILKAKSLYYGMFITALLAVLFVFLNKEDNVFASIPESGALVILPFFIGSVIALNVSTEFTSGAIRNKLIIGHSRVNILLSWSVCFTIVTVLFFAAYEGAAFASAAIMSYDLSALKADIVLENLLLVLVLVFTNMFLSLLICVIIEDVRSVAVMFILQFSMMMIATIGGEALSDSEAAKLIFRFFPQGQMNVMSILTAPDKPWLTAICTMSAGAAMLILSIVYFRKHDMK</sequence>
<accession>A0A1K1LNC2</accession>
<evidence type="ECO:0000313" key="2">
    <source>
        <dbReference type="EMBL" id="SFW12364.1"/>
    </source>
</evidence>
<gene>
    <name evidence="2" type="ORF">SAMN02910280_0605</name>
</gene>
<dbReference type="AlphaFoldDB" id="A0A1K1LNC2"/>
<dbReference type="RefSeq" id="WP_072299019.1">
    <property type="nucleotide sequence ID" value="NZ_FPIP01000001.1"/>
</dbReference>
<name>A0A1K1LNC2_RUMFL</name>
<keyword evidence="1" id="KW-0812">Transmembrane</keyword>
<keyword evidence="1" id="KW-0472">Membrane</keyword>
<feature type="transmembrane region" description="Helical" evidence="1">
    <location>
        <begin position="213"/>
        <end position="234"/>
    </location>
</feature>